<dbReference type="Gene3D" id="3.40.630.30">
    <property type="match status" value="1"/>
</dbReference>
<evidence type="ECO:0000313" key="3">
    <source>
        <dbReference type="Proteomes" id="UP000504693"/>
    </source>
</evidence>
<organism evidence="2 3">
    <name type="scientific">Erythrobacter mangrovi</name>
    <dbReference type="NCBI Taxonomy" id="2739433"/>
    <lineage>
        <taxon>Bacteria</taxon>
        <taxon>Pseudomonadati</taxon>
        <taxon>Pseudomonadota</taxon>
        <taxon>Alphaproteobacteria</taxon>
        <taxon>Sphingomonadales</taxon>
        <taxon>Erythrobacteraceae</taxon>
        <taxon>Erythrobacter/Porphyrobacter group</taxon>
        <taxon>Erythrobacter</taxon>
    </lineage>
</organism>
<dbReference type="SUPFAM" id="SSF55729">
    <property type="entry name" value="Acyl-CoA N-acyltransferases (Nat)"/>
    <property type="match status" value="1"/>
</dbReference>
<feature type="domain" description="N-acetyltransferase" evidence="1">
    <location>
        <begin position="15"/>
        <end position="167"/>
    </location>
</feature>
<dbReference type="InterPro" id="IPR016181">
    <property type="entry name" value="Acyl_CoA_acyltransferase"/>
</dbReference>
<dbReference type="PROSITE" id="PS51186">
    <property type="entry name" value="GNAT"/>
    <property type="match status" value="1"/>
</dbReference>
<accession>A0A7D3XJA2</accession>
<dbReference type="InterPro" id="IPR000182">
    <property type="entry name" value="GNAT_dom"/>
</dbReference>
<dbReference type="PANTHER" id="PTHR43610:SF1">
    <property type="entry name" value="N-ACETYLTRANSFERASE DOMAIN-CONTAINING PROTEIN"/>
    <property type="match status" value="1"/>
</dbReference>
<dbReference type="Pfam" id="PF13302">
    <property type="entry name" value="Acetyltransf_3"/>
    <property type="match status" value="1"/>
</dbReference>
<evidence type="ECO:0000259" key="1">
    <source>
        <dbReference type="PROSITE" id="PS51186"/>
    </source>
</evidence>
<evidence type="ECO:0000313" key="2">
    <source>
        <dbReference type="EMBL" id="QKG72538.1"/>
    </source>
</evidence>
<dbReference type="KEGG" id="emv:HQR01_14825"/>
<proteinExistence type="predicted"/>
<dbReference type="Proteomes" id="UP000504693">
    <property type="component" value="Chromosome"/>
</dbReference>
<dbReference type="CDD" id="cd04301">
    <property type="entry name" value="NAT_SF"/>
    <property type="match status" value="1"/>
</dbReference>
<dbReference type="AlphaFoldDB" id="A0A7D3XJA2"/>
<dbReference type="GO" id="GO:0016747">
    <property type="term" value="F:acyltransferase activity, transferring groups other than amino-acyl groups"/>
    <property type="evidence" value="ECO:0007669"/>
    <property type="project" value="InterPro"/>
</dbReference>
<gene>
    <name evidence="2" type="ORF">HQR01_14825</name>
</gene>
<keyword evidence="3" id="KW-1185">Reference proteome</keyword>
<keyword evidence="2" id="KW-0808">Transferase</keyword>
<reference evidence="2 3" key="1">
    <citation type="submission" date="2020-05" db="EMBL/GenBank/DDBJ databases">
        <title>Erythrobacter mangrovi sp. nov., isolated from rhizosphere soil of mangrove plant (Kandelia candel).</title>
        <authorList>
            <person name="Ye Y.H."/>
        </authorList>
    </citation>
    <scope>NUCLEOTIDE SEQUENCE [LARGE SCALE GENOMIC DNA]</scope>
    <source>
        <strain evidence="2 3">EB310</strain>
    </source>
</reference>
<name>A0A7D3XJA2_9SPHN</name>
<dbReference type="PANTHER" id="PTHR43610">
    <property type="entry name" value="BLL6696 PROTEIN"/>
    <property type="match status" value="1"/>
</dbReference>
<sequence>MIDDELHVRLEDANLKLVPLGEDHREGLRVACALDPDIWELYPFSYLDEAFDSQFDLMLSSGRSRRCYAILLDDRVVGMTAWIEHGMPGWSVEIGNSYITPNARGTGINRRFKKLMLDHAFACGFQRVAFKVDAINLRSRAAVLKLGCTQEGIMRHERRTWTGRLRDIVLFSILRDEWAG</sequence>
<protein>
    <submittedName>
        <fullName evidence="2">GNAT family N-acetyltransferase</fullName>
    </submittedName>
</protein>
<dbReference type="EMBL" id="CP053921">
    <property type="protein sequence ID" value="QKG72538.1"/>
    <property type="molecule type" value="Genomic_DNA"/>
</dbReference>
<dbReference type="RefSeq" id="WP_173215891.1">
    <property type="nucleotide sequence ID" value="NZ_CP053921.1"/>
</dbReference>